<dbReference type="PANTHER" id="PTHR30105">
    <property type="entry name" value="UNCHARACTERIZED YIBQ-RELATED"/>
    <property type="match status" value="1"/>
</dbReference>
<evidence type="ECO:0000256" key="2">
    <source>
        <dbReference type="SAM" id="Phobius"/>
    </source>
</evidence>
<dbReference type="STRING" id="1125847.NT26_3180"/>
<dbReference type="Proteomes" id="UP000010792">
    <property type="component" value="Chromosome"/>
</dbReference>
<keyword evidence="4" id="KW-1185">Reference proteome</keyword>
<keyword evidence="2" id="KW-0472">Membrane</keyword>
<dbReference type="AlphaFoldDB" id="L0NIG8"/>
<proteinExistence type="predicted"/>
<feature type="region of interest" description="Disordered" evidence="1">
    <location>
        <begin position="53"/>
        <end position="96"/>
    </location>
</feature>
<dbReference type="Gene3D" id="3.20.20.370">
    <property type="entry name" value="Glycoside hydrolase/deacetylase"/>
    <property type="match status" value="1"/>
</dbReference>
<dbReference type="GO" id="GO:0005975">
    <property type="term" value="P:carbohydrate metabolic process"/>
    <property type="evidence" value="ECO:0007669"/>
    <property type="project" value="InterPro"/>
</dbReference>
<dbReference type="CDD" id="cd10936">
    <property type="entry name" value="CE4_DAC2"/>
    <property type="match status" value="1"/>
</dbReference>
<accession>L0NIG8</accession>
<feature type="transmembrane region" description="Helical" evidence="2">
    <location>
        <begin position="20"/>
        <end position="43"/>
    </location>
</feature>
<evidence type="ECO:0000313" key="4">
    <source>
        <dbReference type="Proteomes" id="UP000010792"/>
    </source>
</evidence>
<dbReference type="InterPro" id="IPR011330">
    <property type="entry name" value="Glyco_hydro/deAcase_b/a-brl"/>
</dbReference>
<gene>
    <name evidence="3" type="ORF">NT26_3180</name>
</gene>
<name>L0NIG8_9HYPH</name>
<evidence type="ECO:0000256" key="1">
    <source>
        <dbReference type="SAM" id="MobiDB-lite"/>
    </source>
</evidence>
<evidence type="ECO:0008006" key="5">
    <source>
        <dbReference type="Google" id="ProtNLM"/>
    </source>
</evidence>
<dbReference type="KEGG" id="rht:NT26_3180"/>
<keyword evidence="2" id="KW-0812">Transmembrane</keyword>
<sequence length="401" mass="42764">MDPDLHAPLGQKRPAGRRRWIRVTPSLAGGAAVTTAVLALSFYTMSEESRIRASSSGAPSEQQQTLRSEVVQSATSLSDDALRSGSGTGANVERLTTDDGAVVTKYSPGLRSGSEPLILQAPRVGQDPRLAGTPNEELLEDSPYGPLPVVGTDGLRPMDHYARPWSGARGTRIAIIVGGLGLSQTGTQRAIEELPSEITLAFAASGNSLQRWMQASRRQGHEILLQVPMEPFGSSDTEGDPNTLLVDAPQAKNLERLHEAMARITGYTGIMNHLGGRLLSNVDALEPLLRDVSARGLLFLDDGSSARSTSGTLAKTMDLPHAFADMTLDGQVETAAILRKLDDLERLALRKGSAIGVASAFDESVQAIRQWVQEASRRGIEIVGVSALADDPTGYRAEVNQ</sequence>
<dbReference type="PANTHER" id="PTHR30105:SF2">
    <property type="entry name" value="DIVERGENT POLYSACCHARIDE DEACETYLASE SUPERFAMILY"/>
    <property type="match status" value="1"/>
</dbReference>
<protein>
    <recommendedName>
        <fullName evidence="5">Divergent polysaccharide deacetylase family protein</fullName>
    </recommendedName>
</protein>
<dbReference type="Pfam" id="PF04748">
    <property type="entry name" value="Polysacc_deac_2"/>
    <property type="match status" value="1"/>
</dbReference>
<organism evidence="3 4">
    <name type="scientific">Pseudorhizobium banfieldiae</name>
    <dbReference type="NCBI Taxonomy" id="1125847"/>
    <lineage>
        <taxon>Bacteria</taxon>
        <taxon>Pseudomonadati</taxon>
        <taxon>Pseudomonadota</taxon>
        <taxon>Alphaproteobacteria</taxon>
        <taxon>Hyphomicrobiales</taxon>
        <taxon>Rhizobiaceae</taxon>
        <taxon>Rhizobium/Agrobacterium group</taxon>
        <taxon>Pseudorhizobium</taxon>
    </lineage>
</organism>
<dbReference type="InterPro" id="IPR006837">
    <property type="entry name" value="Divergent_DAC"/>
</dbReference>
<dbReference type="OrthoDB" id="9784811at2"/>
<feature type="compositionally biased region" description="Polar residues" evidence="1">
    <location>
        <begin position="53"/>
        <end position="78"/>
    </location>
</feature>
<dbReference type="RefSeq" id="WP_052639934.1">
    <property type="nucleotide sequence ID" value="NZ_FO082820.1"/>
</dbReference>
<reference evidence="3 4" key="1">
    <citation type="journal article" date="2013" name="Genome Biol. Evol.">
        <title>Life in an arsenic-containing gold mine: genome and physiology of the autotrophic arsenite-oxidizing bacterium rhizobium sp. NT-26.</title>
        <authorList>
            <person name="Andres J."/>
            <person name="Arsene-Ploetze F."/>
            <person name="Barbe V."/>
            <person name="Brochier-Armanet C."/>
            <person name="Cleiss-Arnold J."/>
            <person name="Coppee J.Y."/>
            <person name="Dillies M.A."/>
            <person name="Geist"/>
            <person name="L"/>
            <person name="Joublin A."/>
            <person name="Koechler S."/>
            <person name="Lassalle F."/>
            <person name="Marchal M."/>
            <person name="Medigue C."/>
            <person name="Muller D."/>
            <person name="Nesme X."/>
            <person name="Plewniak F."/>
            <person name="Proux C."/>
            <person name="Ramirez-Bahena M.H."/>
            <person name="Schenowitz C."/>
            <person name="Sismeiro O."/>
            <person name="Vallenet D."/>
            <person name="Santini J.M."/>
            <person name="Bertin P.N."/>
        </authorList>
    </citation>
    <scope>NUCLEOTIDE SEQUENCE [LARGE SCALE GENOMIC DNA]</scope>
    <source>
        <strain evidence="3 4">NT-26</strain>
    </source>
</reference>
<keyword evidence="2" id="KW-1133">Transmembrane helix</keyword>
<evidence type="ECO:0000313" key="3">
    <source>
        <dbReference type="EMBL" id="CCF20903.1"/>
    </source>
</evidence>
<dbReference type="EMBL" id="FO082820">
    <property type="protein sequence ID" value="CCF20903.1"/>
    <property type="molecule type" value="Genomic_DNA"/>
</dbReference>
<dbReference type="SUPFAM" id="SSF88713">
    <property type="entry name" value="Glycoside hydrolase/deacetylase"/>
    <property type="match status" value="1"/>
</dbReference>